<dbReference type="SUPFAM" id="SSF51182">
    <property type="entry name" value="RmlC-like cupins"/>
    <property type="match status" value="1"/>
</dbReference>
<dbReference type="AlphaFoldDB" id="A8A8L2"/>
<feature type="domain" description="Cupin type-2" evidence="1">
    <location>
        <begin position="44"/>
        <end position="111"/>
    </location>
</feature>
<keyword evidence="3" id="KW-1185">Reference proteome</keyword>
<dbReference type="STRING" id="453591.Igni_0080"/>
<dbReference type="PhylomeDB" id="A8A8L2"/>
<dbReference type="Proteomes" id="UP000000262">
    <property type="component" value="Chromosome"/>
</dbReference>
<name>A8A8L2_IGNH4</name>
<dbReference type="RefSeq" id="WP_011998116.1">
    <property type="nucleotide sequence ID" value="NC_009776.1"/>
</dbReference>
<dbReference type="GeneID" id="5562118"/>
<dbReference type="KEGG" id="iho:Igni_0080"/>
<dbReference type="EMBL" id="CP000816">
    <property type="protein sequence ID" value="ABU81264.1"/>
    <property type="molecule type" value="Genomic_DNA"/>
</dbReference>
<dbReference type="CDD" id="cd02222">
    <property type="entry name" value="cupin_TM1459-like"/>
    <property type="match status" value="1"/>
</dbReference>
<dbReference type="InterPro" id="IPR011051">
    <property type="entry name" value="RmlC_Cupin_sf"/>
</dbReference>
<evidence type="ECO:0000259" key="1">
    <source>
        <dbReference type="Pfam" id="PF07883"/>
    </source>
</evidence>
<dbReference type="InterPro" id="IPR014710">
    <property type="entry name" value="RmlC-like_jellyroll"/>
</dbReference>
<gene>
    <name evidence="2" type="ordered locus">Igni_0080</name>
</gene>
<dbReference type="Gene3D" id="2.60.120.10">
    <property type="entry name" value="Jelly Rolls"/>
    <property type="match status" value="1"/>
</dbReference>
<sequence length="118" mass="13455">MVCKPKVVKWDEVEAKEVPREVATKTTIRWVIGPGEAPTFYLRVFEVEPGGEIFEHSHPWEHEIFVLNGKGIVRINGEEYEVGPGTVLYIPPCSKHYYKNTGDEVLRFICIIPKEGAK</sequence>
<dbReference type="OrthoDB" id="23670at2157"/>
<evidence type="ECO:0000313" key="3">
    <source>
        <dbReference type="Proteomes" id="UP000000262"/>
    </source>
</evidence>
<proteinExistence type="predicted"/>
<dbReference type="eggNOG" id="arCOG02994">
    <property type="taxonomic scope" value="Archaea"/>
</dbReference>
<dbReference type="HOGENOM" id="CLU_116722_4_1_2"/>
<dbReference type="InterPro" id="IPR013096">
    <property type="entry name" value="Cupin_2"/>
</dbReference>
<dbReference type="PANTHER" id="PTHR37694:SF1">
    <property type="entry name" value="SLR8022 PROTEIN"/>
    <property type="match status" value="1"/>
</dbReference>
<accession>A8A8L2</accession>
<organism evidence="2 3">
    <name type="scientific">Ignicoccus hospitalis (strain KIN4/I / DSM 18386 / JCM 14125)</name>
    <dbReference type="NCBI Taxonomy" id="453591"/>
    <lineage>
        <taxon>Archaea</taxon>
        <taxon>Thermoproteota</taxon>
        <taxon>Thermoprotei</taxon>
        <taxon>Desulfurococcales</taxon>
        <taxon>Desulfurococcaceae</taxon>
        <taxon>Ignicoccus</taxon>
    </lineage>
</organism>
<protein>
    <submittedName>
        <fullName evidence="2">Cupin 2, conserved barrel domain protein</fullName>
    </submittedName>
</protein>
<evidence type="ECO:0000313" key="2">
    <source>
        <dbReference type="EMBL" id="ABU81264.1"/>
    </source>
</evidence>
<dbReference type="PANTHER" id="PTHR37694">
    <property type="entry name" value="SLR8022 PROTEIN"/>
    <property type="match status" value="1"/>
</dbReference>
<dbReference type="Pfam" id="PF07883">
    <property type="entry name" value="Cupin_2"/>
    <property type="match status" value="1"/>
</dbReference>
<reference evidence="2 3" key="1">
    <citation type="journal article" date="2008" name="Genome Biol.">
        <title>A genomic analysis of the archaeal system Ignicoccus hospitalis-Nanoarchaeum equitans.</title>
        <authorList>
            <person name="Podar M."/>
            <person name="Anderson I."/>
            <person name="Makarova K.S."/>
            <person name="Elkins J.G."/>
            <person name="Ivanova N."/>
            <person name="Wall M.A."/>
            <person name="Lykidis A."/>
            <person name="Mavromatis K."/>
            <person name="Sun H."/>
            <person name="Hudson M.E."/>
            <person name="Chen W."/>
            <person name="Deciu C."/>
            <person name="Hutchison D."/>
            <person name="Eads J.R."/>
            <person name="Anderson A."/>
            <person name="Fernandes F."/>
            <person name="Szeto E."/>
            <person name="Lapidus A."/>
            <person name="Kyrpides N.C."/>
            <person name="Saier M.H.Jr."/>
            <person name="Richardson P.M."/>
            <person name="Rachel R."/>
            <person name="Huber H."/>
            <person name="Eisen J.A."/>
            <person name="Koonin E.V."/>
            <person name="Keller M."/>
            <person name="Stetter K.O."/>
        </authorList>
    </citation>
    <scope>NUCLEOTIDE SEQUENCE [LARGE SCALE GENOMIC DNA]</scope>
    <source>
        <strain evidence="3">KIN4/I / DSM 18386 / JCM 14125</strain>
    </source>
</reference>